<feature type="compositionally biased region" description="Basic and acidic residues" evidence="1">
    <location>
        <begin position="57"/>
        <end position="72"/>
    </location>
</feature>
<dbReference type="AlphaFoldDB" id="A0A1D2A6K1"/>
<feature type="compositionally biased region" description="Low complexity" evidence="1">
    <location>
        <begin position="7"/>
        <end position="18"/>
    </location>
</feature>
<sequence length="187" mass="19272">EAGRHNPAAPAQEPAEPACKSPGKKYVDLGGGDGTESGESEEEHGPDSFLVAVNPHTLDDPGRDAGAGDRQGHPAAPEVVRTQAGPRGQKRSAADPARRAASKDQRMRKESQAPVATRPSSSLLRCMHGPTARPTPSQTSKPRGGGRVAGGRADMLHPKHLSASVLQLFGSLANLGRSDGGPAALGY</sequence>
<dbReference type="EMBL" id="GDKF01003805">
    <property type="protein sequence ID" value="JAT74817.1"/>
    <property type="molecule type" value="Transcribed_RNA"/>
</dbReference>
<name>A0A1D2A6K1_AUXPR</name>
<feature type="non-terminal residue" evidence="2">
    <location>
        <position position="1"/>
    </location>
</feature>
<evidence type="ECO:0000313" key="2">
    <source>
        <dbReference type="EMBL" id="JAT74817.1"/>
    </source>
</evidence>
<feature type="compositionally biased region" description="Basic and acidic residues" evidence="1">
    <location>
        <begin position="92"/>
        <end position="111"/>
    </location>
</feature>
<gene>
    <name evidence="2" type="ORF">g.18113</name>
</gene>
<evidence type="ECO:0000256" key="1">
    <source>
        <dbReference type="SAM" id="MobiDB-lite"/>
    </source>
</evidence>
<proteinExistence type="predicted"/>
<protein>
    <submittedName>
        <fullName evidence="2">Uncharacterized protein</fullName>
    </submittedName>
</protein>
<accession>A0A1D2A6K1</accession>
<organism evidence="2">
    <name type="scientific">Auxenochlorella protothecoides</name>
    <name type="common">Green microalga</name>
    <name type="synonym">Chlorella protothecoides</name>
    <dbReference type="NCBI Taxonomy" id="3075"/>
    <lineage>
        <taxon>Eukaryota</taxon>
        <taxon>Viridiplantae</taxon>
        <taxon>Chlorophyta</taxon>
        <taxon>core chlorophytes</taxon>
        <taxon>Trebouxiophyceae</taxon>
        <taxon>Chlorellales</taxon>
        <taxon>Chlorellaceae</taxon>
        <taxon>Auxenochlorella</taxon>
    </lineage>
</organism>
<reference evidence="2" key="1">
    <citation type="submission" date="2015-08" db="EMBL/GenBank/DDBJ databases">
        <authorList>
            <person name="Babu N.S."/>
            <person name="Beckwith C.J."/>
            <person name="Beseler K.G."/>
            <person name="Brison A."/>
            <person name="Carone J.V."/>
            <person name="Caskin T.P."/>
            <person name="Diamond M."/>
            <person name="Durham M.E."/>
            <person name="Foxe J.M."/>
            <person name="Go M."/>
            <person name="Henderson B.A."/>
            <person name="Jones I.B."/>
            <person name="McGettigan J.A."/>
            <person name="Micheletti S.J."/>
            <person name="Nasrallah M.E."/>
            <person name="Ortiz D."/>
            <person name="Piller C.R."/>
            <person name="Privatt S.R."/>
            <person name="Schneider S.L."/>
            <person name="Sharp S."/>
            <person name="Smith T.C."/>
            <person name="Stanton J.D."/>
            <person name="Ullery H.E."/>
            <person name="Wilson R.J."/>
            <person name="Serrano M.G."/>
            <person name="Buck G."/>
            <person name="Lee V."/>
            <person name="Wang Y."/>
            <person name="Carvalho R."/>
            <person name="Voegtly L."/>
            <person name="Shi R."/>
            <person name="Duckworth R."/>
            <person name="Johnson A."/>
            <person name="Loviza R."/>
            <person name="Walstead R."/>
            <person name="Shah Z."/>
            <person name="Kiflezghi M."/>
            <person name="Wade K."/>
            <person name="Ball S.L."/>
            <person name="Bradley K.W."/>
            <person name="Asai D.J."/>
            <person name="Bowman C.A."/>
            <person name="Russell D.A."/>
            <person name="Pope W.H."/>
            <person name="Jacobs-Sera D."/>
            <person name="Hendrix R.W."/>
            <person name="Hatfull G.F."/>
        </authorList>
    </citation>
    <scope>NUCLEOTIDE SEQUENCE</scope>
</reference>
<feature type="region of interest" description="Disordered" evidence="1">
    <location>
        <begin position="1"/>
        <end position="153"/>
    </location>
</feature>